<reference evidence="1 2" key="1">
    <citation type="submission" date="2020-08" db="EMBL/GenBank/DDBJ databases">
        <title>Genome sequence of Diaphorobacter aerolatus KACC 16536T.</title>
        <authorList>
            <person name="Hyun D.-W."/>
            <person name="Bae J.-W."/>
        </authorList>
    </citation>
    <scope>NUCLEOTIDE SEQUENCE [LARGE SCALE GENOMIC DNA]</scope>
    <source>
        <strain evidence="1 2">KACC 16536</strain>
    </source>
</reference>
<dbReference type="Proteomes" id="UP000516028">
    <property type="component" value="Chromosome"/>
</dbReference>
<protein>
    <submittedName>
        <fullName evidence="1">Uncharacterized protein</fullName>
    </submittedName>
</protein>
<sequence length="93" mass="10760">MDTPINSIFRFQRDNPANGQNAWKRFTEIFSGGFPTHFSRDIGVKSRFNMRALDSADSGLNYIHHQKRYFSIRAKIFSFSVTYGKHLATQNPT</sequence>
<gene>
    <name evidence="1" type="ORF">H9K75_15585</name>
</gene>
<dbReference type="KEGG" id="daer:H9K75_15585"/>
<organism evidence="1 2">
    <name type="scientific">Diaphorobacter aerolatus</name>
    <dbReference type="NCBI Taxonomy" id="1288495"/>
    <lineage>
        <taxon>Bacteria</taxon>
        <taxon>Pseudomonadati</taxon>
        <taxon>Pseudomonadota</taxon>
        <taxon>Betaproteobacteria</taxon>
        <taxon>Burkholderiales</taxon>
        <taxon>Comamonadaceae</taxon>
        <taxon>Diaphorobacter</taxon>
    </lineage>
</organism>
<dbReference type="AlphaFoldDB" id="A0A7H0GH63"/>
<dbReference type="EMBL" id="CP060783">
    <property type="protein sequence ID" value="QNP47629.1"/>
    <property type="molecule type" value="Genomic_DNA"/>
</dbReference>
<name>A0A7H0GH63_9BURK</name>
<dbReference type="RefSeq" id="WP_187723309.1">
    <property type="nucleotide sequence ID" value="NZ_CP060783.1"/>
</dbReference>
<keyword evidence="2" id="KW-1185">Reference proteome</keyword>
<accession>A0A7H0GH63</accession>
<evidence type="ECO:0000313" key="1">
    <source>
        <dbReference type="EMBL" id="QNP47629.1"/>
    </source>
</evidence>
<evidence type="ECO:0000313" key="2">
    <source>
        <dbReference type="Proteomes" id="UP000516028"/>
    </source>
</evidence>
<proteinExistence type="predicted"/>